<name>A0AAV2I465_LYMST</name>
<dbReference type="PANTHER" id="PTHR47110">
    <property type="entry name" value="TESTIS-SPECIFIC EXPRESSED PROTEIN 55"/>
    <property type="match status" value="1"/>
</dbReference>
<evidence type="ECO:0000313" key="2">
    <source>
        <dbReference type="Proteomes" id="UP001497497"/>
    </source>
</evidence>
<proteinExistence type="predicted"/>
<organism evidence="1 2">
    <name type="scientific">Lymnaea stagnalis</name>
    <name type="common">Great pond snail</name>
    <name type="synonym">Helix stagnalis</name>
    <dbReference type="NCBI Taxonomy" id="6523"/>
    <lineage>
        <taxon>Eukaryota</taxon>
        <taxon>Metazoa</taxon>
        <taxon>Spiralia</taxon>
        <taxon>Lophotrochozoa</taxon>
        <taxon>Mollusca</taxon>
        <taxon>Gastropoda</taxon>
        <taxon>Heterobranchia</taxon>
        <taxon>Euthyneura</taxon>
        <taxon>Panpulmonata</taxon>
        <taxon>Hygrophila</taxon>
        <taxon>Lymnaeoidea</taxon>
        <taxon>Lymnaeidae</taxon>
        <taxon>Lymnaea</taxon>
    </lineage>
</organism>
<evidence type="ECO:0000313" key="1">
    <source>
        <dbReference type="EMBL" id="CAL1540953.1"/>
    </source>
</evidence>
<dbReference type="AlphaFoldDB" id="A0AAV2I465"/>
<dbReference type="PANTHER" id="PTHR47110:SF3">
    <property type="entry name" value="TESTIS-SPECIFIC EXPRESSED PROTEIN 55-LIKE"/>
    <property type="match status" value="1"/>
</dbReference>
<dbReference type="Proteomes" id="UP001497497">
    <property type="component" value="Unassembled WGS sequence"/>
</dbReference>
<dbReference type="CDD" id="cd22975">
    <property type="entry name" value="DD_TEX55"/>
    <property type="match status" value="1"/>
</dbReference>
<reference evidence="1 2" key="1">
    <citation type="submission" date="2024-04" db="EMBL/GenBank/DDBJ databases">
        <authorList>
            <consortium name="Genoscope - CEA"/>
            <person name="William W."/>
        </authorList>
    </citation>
    <scope>NUCLEOTIDE SEQUENCE [LARGE SCALE GENOMIC DNA]</scope>
</reference>
<dbReference type="SUPFAM" id="SSF47391">
    <property type="entry name" value="Dimerization-anchoring domain of cAMP-dependent PK regulatory subunit"/>
    <property type="match status" value="1"/>
</dbReference>
<dbReference type="InterPro" id="IPR048377">
    <property type="entry name" value="TEX55_DD"/>
</dbReference>
<protein>
    <submittedName>
        <fullName evidence="1">Uncharacterized protein</fullName>
    </submittedName>
</protein>
<gene>
    <name evidence="1" type="ORF">GSLYS_00014602001</name>
</gene>
<keyword evidence="2" id="KW-1185">Reference proteome</keyword>
<accession>A0AAV2I465</accession>
<dbReference type="EMBL" id="CAXITT010000408">
    <property type="protein sequence ID" value="CAL1540953.1"/>
    <property type="molecule type" value="Genomic_DNA"/>
</dbReference>
<dbReference type="Pfam" id="PF17819">
    <property type="entry name" value="Tex55"/>
    <property type="match status" value="1"/>
</dbReference>
<sequence length="82" mass="9521">MAERQSKPASAVSLSVSSSQEYVKPFEDPYSKAISYLEKHNILQLFQTLTTDVIYDKPSDPLDYLIKEVQQIKQQKEKRQEN</sequence>
<dbReference type="Gene3D" id="1.20.890.10">
    <property type="entry name" value="cAMP-dependent protein kinase regulatory subunit, dimerization-anchoring domain"/>
    <property type="match status" value="1"/>
</dbReference>
<dbReference type="InterPro" id="IPR040760">
    <property type="entry name" value="Tex55"/>
</dbReference>
<comment type="caution">
    <text evidence="1">The sequence shown here is derived from an EMBL/GenBank/DDBJ whole genome shotgun (WGS) entry which is preliminary data.</text>
</comment>